<dbReference type="AlphaFoldDB" id="A0A9X2DMB9"/>
<evidence type="ECO:0000313" key="2">
    <source>
        <dbReference type="Proteomes" id="UP001139179"/>
    </source>
</evidence>
<dbReference type="RefSeq" id="WP_251221493.1">
    <property type="nucleotide sequence ID" value="NZ_JAMBOL010000001.1"/>
</dbReference>
<dbReference type="EMBL" id="JAMBOL010000001">
    <property type="protein sequence ID" value="MCM3712620.1"/>
    <property type="molecule type" value="Genomic_DNA"/>
</dbReference>
<name>A0A9X2DMB9_9BACI</name>
<proteinExistence type="predicted"/>
<accession>A0A9X2DMB9</accession>
<keyword evidence="2" id="KW-1185">Reference proteome</keyword>
<sequence>MLSFALFKNHVTGSLEKTVNFNGGDFEGYAVKTEGNRLLLTNYLDGDSSGVWLSSQEPVPIELGQYVRVWFKNGQALGTQPLRAELDRFEVVTIAPPGHSDLTEIEAIQKALNQIEDDKHMQVPAIKSIIFHEEDKRWSIEMLSMYNDDLITIKVDET</sequence>
<comment type="caution">
    <text evidence="1">The sequence shown here is derived from an EMBL/GenBank/DDBJ whole genome shotgun (WGS) entry which is preliminary data.</text>
</comment>
<gene>
    <name evidence="1" type="ORF">M3202_00865</name>
</gene>
<evidence type="ECO:0000313" key="1">
    <source>
        <dbReference type="EMBL" id="MCM3712620.1"/>
    </source>
</evidence>
<organism evidence="1 2">
    <name type="scientific">Halalkalibacter oceani</name>
    <dbReference type="NCBI Taxonomy" id="1653776"/>
    <lineage>
        <taxon>Bacteria</taxon>
        <taxon>Bacillati</taxon>
        <taxon>Bacillota</taxon>
        <taxon>Bacilli</taxon>
        <taxon>Bacillales</taxon>
        <taxon>Bacillaceae</taxon>
        <taxon>Halalkalibacter</taxon>
    </lineage>
</organism>
<protein>
    <submittedName>
        <fullName evidence="1">YobA family protein</fullName>
    </submittedName>
</protein>
<dbReference type="Proteomes" id="UP001139179">
    <property type="component" value="Unassembled WGS sequence"/>
</dbReference>
<reference evidence="1" key="1">
    <citation type="submission" date="2022-05" db="EMBL/GenBank/DDBJ databases">
        <title>Comparative Genomics of Spacecraft Associated Microbes.</title>
        <authorList>
            <person name="Tran M.T."/>
            <person name="Wright A."/>
            <person name="Seuylemezian A."/>
            <person name="Eisen J."/>
            <person name="Coil D."/>
        </authorList>
    </citation>
    <scope>NUCLEOTIDE SEQUENCE</scope>
    <source>
        <strain evidence="1">214.1.1</strain>
    </source>
</reference>